<protein>
    <submittedName>
        <fullName evidence="1">Uncharacterized protein</fullName>
    </submittedName>
</protein>
<name>A0A158EX32_9BURK</name>
<comment type="caution">
    <text evidence="1">The sequence shown here is derived from an EMBL/GenBank/DDBJ whole genome shotgun (WGS) entry which is preliminary data.</text>
</comment>
<dbReference type="RefSeq" id="WP_200822150.1">
    <property type="nucleotide sequence ID" value="NZ_FCOL02000001.1"/>
</dbReference>
<organism evidence="1 2">
    <name type="scientific">Caballeronia terrestris</name>
    <dbReference type="NCBI Taxonomy" id="1226301"/>
    <lineage>
        <taxon>Bacteria</taxon>
        <taxon>Pseudomonadati</taxon>
        <taxon>Pseudomonadota</taxon>
        <taxon>Betaproteobacteria</taxon>
        <taxon>Burkholderiales</taxon>
        <taxon>Burkholderiaceae</taxon>
        <taxon>Caballeronia</taxon>
    </lineage>
</organism>
<dbReference type="AlphaFoldDB" id="A0A158EX32"/>
<gene>
    <name evidence="1" type="ORF">AWB67_00091</name>
</gene>
<evidence type="ECO:0000313" key="1">
    <source>
        <dbReference type="EMBL" id="SAL11290.1"/>
    </source>
</evidence>
<dbReference type="Proteomes" id="UP000054925">
    <property type="component" value="Unassembled WGS sequence"/>
</dbReference>
<keyword evidence="2" id="KW-1185">Reference proteome</keyword>
<proteinExistence type="predicted"/>
<accession>A0A158EX32</accession>
<sequence>MRALIERQLYQPAIVLPMLVLMRLMVTLDFNLAQVTLVVFAKGSQYVFKAVFRQRAPRAESRGACRQCHC</sequence>
<reference evidence="1" key="1">
    <citation type="submission" date="2016-01" db="EMBL/GenBank/DDBJ databases">
        <authorList>
            <person name="Peeters C."/>
        </authorList>
    </citation>
    <scope>NUCLEOTIDE SEQUENCE [LARGE SCALE GENOMIC DNA]</scope>
    <source>
        <strain evidence="1">LMG 22937</strain>
    </source>
</reference>
<dbReference type="EMBL" id="FCOL02000001">
    <property type="protein sequence ID" value="SAL11290.1"/>
    <property type="molecule type" value="Genomic_DNA"/>
</dbReference>
<evidence type="ECO:0000313" key="2">
    <source>
        <dbReference type="Proteomes" id="UP000054925"/>
    </source>
</evidence>